<keyword evidence="1" id="KW-1133">Transmembrane helix</keyword>
<comment type="caution">
    <text evidence="2">The sequence shown here is derived from an EMBL/GenBank/DDBJ whole genome shotgun (WGS) entry which is preliminary data.</text>
</comment>
<evidence type="ECO:0000313" key="2">
    <source>
        <dbReference type="EMBL" id="MDF3300138.1"/>
    </source>
</evidence>
<gene>
    <name evidence="2" type="ORF">P3H78_16200</name>
</gene>
<feature type="transmembrane region" description="Helical" evidence="1">
    <location>
        <begin position="12"/>
        <end position="32"/>
    </location>
</feature>
<keyword evidence="3" id="KW-1185">Reference proteome</keyword>
<sequence length="64" mass="6423">MPGKMITVQTGTLVGLISGLGGAVIGAGVEGLDHRGQKLFRHLAVAQAEKATGAKAKRVLVTAA</sequence>
<proteinExistence type="predicted"/>
<accession>A0ABT6A6P0</accession>
<dbReference type="RefSeq" id="WP_276109690.1">
    <property type="nucleotide sequence ID" value="NZ_JARJBB010000007.1"/>
</dbReference>
<name>A0ABT6A6P0_9ACTN</name>
<dbReference type="EMBL" id="JARJBB010000007">
    <property type="protein sequence ID" value="MDF3300138.1"/>
    <property type="molecule type" value="Genomic_DNA"/>
</dbReference>
<evidence type="ECO:0000313" key="3">
    <source>
        <dbReference type="Proteomes" id="UP001221150"/>
    </source>
</evidence>
<dbReference type="Proteomes" id="UP001221150">
    <property type="component" value="Unassembled WGS sequence"/>
</dbReference>
<reference evidence="2 3" key="1">
    <citation type="submission" date="2023-03" db="EMBL/GenBank/DDBJ databases">
        <title>Draft genome sequence of Streptomyces sp. K1PA1 isolated from peat swamp forest in Thailand.</title>
        <authorList>
            <person name="Klaysubun C."/>
            <person name="Duangmal K."/>
        </authorList>
    </citation>
    <scope>NUCLEOTIDE SEQUENCE [LARGE SCALE GENOMIC DNA]</scope>
    <source>
        <strain evidence="2 3">K1PA1</strain>
    </source>
</reference>
<protein>
    <submittedName>
        <fullName evidence="2">Uncharacterized protein</fullName>
    </submittedName>
</protein>
<keyword evidence="1" id="KW-0812">Transmembrane</keyword>
<evidence type="ECO:0000256" key="1">
    <source>
        <dbReference type="SAM" id="Phobius"/>
    </source>
</evidence>
<organism evidence="2 3">
    <name type="scientific">Streptomyces tropicalis</name>
    <dbReference type="NCBI Taxonomy" id="3034234"/>
    <lineage>
        <taxon>Bacteria</taxon>
        <taxon>Bacillati</taxon>
        <taxon>Actinomycetota</taxon>
        <taxon>Actinomycetes</taxon>
        <taxon>Kitasatosporales</taxon>
        <taxon>Streptomycetaceae</taxon>
        <taxon>Streptomyces</taxon>
    </lineage>
</organism>
<keyword evidence="1" id="KW-0472">Membrane</keyword>